<evidence type="ECO:0000313" key="3">
    <source>
        <dbReference type="Proteomes" id="UP000832034"/>
    </source>
</evidence>
<evidence type="ECO:0000256" key="1">
    <source>
        <dbReference type="SAM" id="Phobius"/>
    </source>
</evidence>
<reference evidence="2" key="1">
    <citation type="submission" date="2021-12" db="EMBL/GenBank/DDBJ databases">
        <authorList>
            <person name="Veyrier F.J."/>
        </authorList>
    </citation>
    <scope>NUCLEOTIDE SEQUENCE</scope>
    <source>
        <strain evidence="2">SAG 1488-6</strain>
    </source>
</reference>
<keyword evidence="1" id="KW-0812">Transmembrane</keyword>
<keyword evidence="1" id="KW-1133">Transmembrane helix</keyword>
<name>A0ABY4E744_VITST</name>
<gene>
    <name evidence="2" type="ORF">LVJ81_08050</name>
</gene>
<reference evidence="2" key="2">
    <citation type="journal article" date="2022" name="Res Sq">
        <title>Evolution of multicellular longitudinally dividing oral cavity symbionts (Neisseriaceae).</title>
        <authorList>
            <person name="Nyongesa S."/>
            <person name="Weber P."/>
            <person name="Bernet E."/>
            <person name="Pullido F."/>
            <person name="Nieckarz M."/>
            <person name="Delaby M."/>
            <person name="Nieves C."/>
            <person name="Viehboeck T."/>
            <person name="Krause N."/>
            <person name="Rivera-Millot A."/>
            <person name="Nakamura A."/>
            <person name="Vischer N."/>
            <person name="VanNieuwenhze M."/>
            <person name="Brun Y."/>
            <person name="Cava F."/>
            <person name="Bulgheresi S."/>
            <person name="Veyrier F."/>
        </authorList>
    </citation>
    <scope>NUCLEOTIDE SEQUENCE</scope>
    <source>
        <strain evidence="2">SAG 1488-6</strain>
    </source>
</reference>
<feature type="transmembrane region" description="Helical" evidence="1">
    <location>
        <begin position="54"/>
        <end position="81"/>
    </location>
</feature>
<dbReference type="Proteomes" id="UP000832034">
    <property type="component" value="Chromosome"/>
</dbReference>
<proteinExistence type="predicted"/>
<dbReference type="EMBL" id="CP091512">
    <property type="protein sequence ID" value="UOO91598.1"/>
    <property type="molecule type" value="Genomic_DNA"/>
</dbReference>
<keyword evidence="3" id="KW-1185">Reference proteome</keyword>
<accession>A0ABY4E744</accession>
<protein>
    <submittedName>
        <fullName evidence="2">Uncharacterized protein</fullName>
    </submittedName>
</protein>
<dbReference type="RefSeq" id="WP_019958436.1">
    <property type="nucleotide sequence ID" value="NZ_CP091512.1"/>
</dbReference>
<sequence length="87" mass="9987">MNQLTTQDSQAEVAISVKEWIIMLLIFAIPLVNIIMMFVWAFDKNIPTSKSNFCKAYIIFTFLMFCFTLLLVFSLGLYATIIQAIHS</sequence>
<evidence type="ECO:0000313" key="2">
    <source>
        <dbReference type="EMBL" id="UOO91598.1"/>
    </source>
</evidence>
<feature type="transmembrane region" description="Helical" evidence="1">
    <location>
        <begin position="20"/>
        <end position="42"/>
    </location>
</feature>
<organism evidence="2 3">
    <name type="scientific">Vitreoscilla stercoraria</name>
    <dbReference type="NCBI Taxonomy" id="61"/>
    <lineage>
        <taxon>Bacteria</taxon>
        <taxon>Pseudomonadati</taxon>
        <taxon>Pseudomonadota</taxon>
        <taxon>Betaproteobacteria</taxon>
        <taxon>Neisseriales</taxon>
        <taxon>Neisseriaceae</taxon>
        <taxon>Vitreoscilla</taxon>
    </lineage>
</organism>
<keyword evidence="1" id="KW-0472">Membrane</keyword>